<sequence>MTFTISLSHEELNPHIYYNCKPEIITTISFKLFSKIFSHFSDYELRELRLVCKTFDSFIVQMLPTKCFTLIRTDKQRMFLLKERPYSILRPKRYEVQLDEVLNLHANVKVDKVQLDLTKNPDTSILTNTILEQTVEQIEVSLYDVHDAHKFFNLRVMKRSVKSLVLHGATYYIKRLLSDFLQGGNVLELLSDGERTYSAPEIRRQLLSDMRKCYPGIKTELD</sequence>
<evidence type="ECO:0000313" key="2">
    <source>
        <dbReference type="WBParaSite" id="L893_g12781.t1"/>
    </source>
</evidence>
<dbReference type="AlphaFoldDB" id="A0A1I7Y4Z1"/>
<organism evidence="1 2">
    <name type="scientific">Steinernema glaseri</name>
    <dbReference type="NCBI Taxonomy" id="37863"/>
    <lineage>
        <taxon>Eukaryota</taxon>
        <taxon>Metazoa</taxon>
        <taxon>Ecdysozoa</taxon>
        <taxon>Nematoda</taxon>
        <taxon>Chromadorea</taxon>
        <taxon>Rhabditida</taxon>
        <taxon>Tylenchina</taxon>
        <taxon>Panagrolaimomorpha</taxon>
        <taxon>Strongyloidoidea</taxon>
        <taxon>Steinernematidae</taxon>
        <taxon>Steinernema</taxon>
    </lineage>
</organism>
<accession>A0A1I7Y4Z1</accession>
<dbReference type="Proteomes" id="UP000095287">
    <property type="component" value="Unplaced"/>
</dbReference>
<keyword evidence="1" id="KW-1185">Reference proteome</keyword>
<evidence type="ECO:0000313" key="1">
    <source>
        <dbReference type="Proteomes" id="UP000095287"/>
    </source>
</evidence>
<reference evidence="2" key="1">
    <citation type="submission" date="2016-11" db="UniProtKB">
        <authorList>
            <consortium name="WormBaseParasite"/>
        </authorList>
    </citation>
    <scope>IDENTIFICATION</scope>
</reference>
<dbReference type="WBParaSite" id="L893_g12781.t1">
    <property type="protein sequence ID" value="L893_g12781.t1"/>
    <property type="gene ID" value="L893_g12781"/>
</dbReference>
<protein>
    <submittedName>
        <fullName evidence="2">F-box domain-containing protein</fullName>
    </submittedName>
</protein>
<name>A0A1I7Y4Z1_9BILA</name>
<proteinExistence type="predicted"/>